<name>A0ABD1KWB1_9TELE</name>
<gene>
    <name evidence="11" type="ORF">ACEWY4_000293</name>
</gene>
<keyword evidence="4" id="KW-0597">Phosphoprotein</keyword>
<dbReference type="PROSITE" id="PS50055">
    <property type="entry name" value="TYR_PHOSPHATASE_PTP"/>
    <property type="match status" value="1"/>
</dbReference>
<dbReference type="Proteomes" id="UP001591681">
    <property type="component" value="Unassembled WGS sequence"/>
</dbReference>
<dbReference type="Pfam" id="PF00102">
    <property type="entry name" value="Y_phosphatase"/>
    <property type="match status" value="1"/>
</dbReference>
<dbReference type="PANTHER" id="PTHR45983:SF4">
    <property type="entry name" value="TYROSINE-PROTEIN PHOSPHATASE NON-RECEPTOR TYPE 18"/>
    <property type="match status" value="1"/>
</dbReference>
<dbReference type="PROSITE" id="PS00383">
    <property type="entry name" value="TYR_PHOSPHATASE_1"/>
    <property type="match status" value="1"/>
</dbReference>
<feature type="compositionally biased region" description="Basic and acidic residues" evidence="8">
    <location>
        <begin position="516"/>
        <end position="529"/>
    </location>
</feature>
<feature type="domain" description="Tyrosine specific protein phosphatases" evidence="10">
    <location>
        <begin position="200"/>
        <end position="277"/>
    </location>
</feature>
<dbReference type="PANTHER" id="PTHR45983">
    <property type="entry name" value="TYROSINE PHOSPHATSE N18, PUTATIVE-RELATED"/>
    <property type="match status" value="1"/>
</dbReference>
<dbReference type="Gene3D" id="3.90.190.10">
    <property type="entry name" value="Protein tyrosine phosphatase superfamily"/>
    <property type="match status" value="1"/>
</dbReference>
<dbReference type="SUPFAM" id="SSF52799">
    <property type="entry name" value="(Phosphotyrosine protein) phosphatases II"/>
    <property type="match status" value="1"/>
</dbReference>
<keyword evidence="3" id="KW-0963">Cytoplasm</keyword>
<keyword evidence="12" id="KW-1185">Reference proteome</keyword>
<dbReference type="EC" id="3.1.3.48" evidence="2"/>
<dbReference type="GO" id="GO:0005737">
    <property type="term" value="C:cytoplasm"/>
    <property type="evidence" value="ECO:0007669"/>
    <property type="project" value="UniProtKB-SubCell"/>
</dbReference>
<dbReference type="InterPro" id="IPR000242">
    <property type="entry name" value="PTP_cat"/>
</dbReference>
<organism evidence="11 12">
    <name type="scientific">Coilia grayii</name>
    <name type="common">Gray's grenadier anchovy</name>
    <dbReference type="NCBI Taxonomy" id="363190"/>
    <lineage>
        <taxon>Eukaryota</taxon>
        <taxon>Metazoa</taxon>
        <taxon>Chordata</taxon>
        <taxon>Craniata</taxon>
        <taxon>Vertebrata</taxon>
        <taxon>Euteleostomi</taxon>
        <taxon>Actinopterygii</taxon>
        <taxon>Neopterygii</taxon>
        <taxon>Teleostei</taxon>
        <taxon>Clupei</taxon>
        <taxon>Clupeiformes</taxon>
        <taxon>Clupeoidei</taxon>
        <taxon>Engraulidae</taxon>
        <taxon>Coilinae</taxon>
        <taxon>Coilia</taxon>
    </lineage>
</organism>
<evidence type="ECO:0000256" key="1">
    <source>
        <dbReference type="ARBA" id="ARBA00004496"/>
    </source>
</evidence>
<dbReference type="InterPro" id="IPR016130">
    <property type="entry name" value="Tyr_Pase_AS"/>
</dbReference>
<protein>
    <recommendedName>
        <fullName evidence="2">protein-tyrosine-phosphatase</fullName>
        <ecNumber evidence="2">3.1.3.48</ecNumber>
    </recommendedName>
</protein>
<feature type="region of interest" description="Disordered" evidence="8">
    <location>
        <begin position="498"/>
        <end position="529"/>
    </location>
</feature>
<accession>A0ABD1KWB1</accession>
<dbReference type="AlphaFoldDB" id="A0ABD1KWB1"/>
<keyword evidence="5" id="KW-0378">Hydrolase</keyword>
<evidence type="ECO:0000313" key="11">
    <source>
        <dbReference type="EMBL" id="KAL2103425.1"/>
    </source>
</evidence>
<dbReference type="EMBL" id="JBHFQA010000001">
    <property type="protein sequence ID" value="KAL2103425.1"/>
    <property type="molecule type" value="Genomic_DNA"/>
</dbReference>
<sequence>MEKHLLKFIHEASSRTSEDSLAAEYNSVRQQSIKRQRELGLTTEVGRLQENTKKNRYKDILPYDQTRVPLSLFTNENESDYINASFIGGAVPEKSYIATQGPLAHTVGDFWRMIWQYDVKVIIMACREVEMGKRKCENYWTSESVTAVFGDFTVTNLEESAPDKEVVVRTLVVKYHQDTHTIQHFQYTTWPDHSIPCASDGILHMLELARAAQGKHNGPILVHCSAGCGRTGVLCALDYVHDLFQKKLIKEDFSLMKIVLDIRGQRPSAVQTKEQYEFLFRTVVKMFEQAMRGSTANYENINEHRASLYYNSDFSVKPALRTSLSCGREITKRPPQPTPRKMNDTYAVVNKTKQPPASTLHHYDNTEFGGLKGRPLSAAPSLSSAPAPPAALLAPATSDLYSTVKPKGRHGASSQPTHPVPIYDMAGAGKQRLGEGLAVLANDHGDYEMLPGNCGPPSRDTQMMSPGGQGKLNSISSQDDDYEYVSCPLKDISRTADSFCSPGGMGFNSRIKKPKGPRDPPAEWSRAER</sequence>
<reference evidence="11 12" key="1">
    <citation type="submission" date="2024-09" db="EMBL/GenBank/DDBJ databases">
        <title>A chromosome-level genome assembly of Gray's grenadier anchovy, Coilia grayii.</title>
        <authorList>
            <person name="Fu Z."/>
        </authorList>
    </citation>
    <scope>NUCLEOTIDE SEQUENCE [LARGE SCALE GENOMIC DNA]</scope>
    <source>
        <strain evidence="11">G4</strain>
        <tissue evidence="11">Muscle</tissue>
    </source>
</reference>
<proteinExistence type="inferred from homology"/>
<dbReference type="InterPro" id="IPR029021">
    <property type="entry name" value="Prot-tyrosine_phosphatase-like"/>
</dbReference>
<evidence type="ECO:0000256" key="2">
    <source>
        <dbReference type="ARBA" id="ARBA00013064"/>
    </source>
</evidence>
<comment type="similarity">
    <text evidence="7">Belongs to the protein-tyrosine phosphatase family. Non-receptor class 4 subfamily.</text>
</comment>
<evidence type="ECO:0000256" key="8">
    <source>
        <dbReference type="SAM" id="MobiDB-lite"/>
    </source>
</evidence>
<comment type="caution">
    <text evidence="11">The sequence shown here is derived from an EMBL/GenBank/DDBJ whole genome shotgun (WGS) entry which is preliminary data.</text>
</comment>
<comment type="subcellular location">
    <subcellularLocation>
        <location evidence="1">Cytoplasm</location>
    </subcellularLocation>
</comment>
<dbReference type="SMART" id="SM00194">
    <property type="entry name" value="PTPc"/>
    <property type="match status" value="1"/>
</dbReference>
<evidence type="ECO:0000259" key="9">
    <source>
        <dbReference type="PROSITE" id="PS50055"/>
    </source>
</evidence>
<dbReference type="SMART" id="SM00404">
    <property type="entry name" value="PTPc_motif"/>
    <property type="match status" value="1"/>
</dbReference>
<dbReference type="GO" id="GO:0004725">
    <property type="term" value="F:protein tyrosine phosphatase activity"/>
    <property type="evidence" value="ECO:0007669"/>
    <property type="project" value="UniProtKB-EC"/>
</dbReference>
<evidence type="ECO:0000256" key="7">
    <source>
        <dbReference type="ARBA" id="ARBA00034734"/>
    </source>
</evidence>
<dbReference type="PRINTS" id="PR00700">
    <property type="entry name" value="PRTYPHPHTASE"/>
</dbReference>
<dbReference type="PROSITE" id="PS50056">
    <property type="entry name" value="TYR_PHOSPHATASE_2"/>
    <property type="match status" value="1"/>
</dbReference>
<dbReference type="InterPro" id="IPR000387">
    <property type="entry name" value="Tyr_Pase_dom"/>
</dbReference>
<evidence type="ECO:0000256" key="6">
    <source>
        <dbReference type="ARBA" id="ARBA00022912"/>
    </source>
</evidence>
<evidence type="ECO:0000256" key="4">
    <source>
        <dbReference type="ARBA" id="ARBA00022553"/>
    </source>
</evidence>
<evidence type="ECO:0000313" key="12">
    <source>
        <dbReference type="Proteomes" id="UP001591681"/>
    </source>
</evidence>
<evidence type="ECO:0000256" key="3">
    <source>
        <dbReference type="ARBA" id="ARBA00022490"/>
    </source>
</evidence>
<keyword evidence="6" id="KW-0904">Protein phosphatase</keyword>
<evidence type="ECO:0000256" key="5">
    <source>
        <dbReference type="ARBA" id="ARBA00022801"/>
    </source>
</evidence>
<dbReference type="FunFam" id="3.90.190.10:FF:000045">
    <property type="entry name" value="Tyrosine-protein phosphatase non-receptor type 12"/>
    <property type="match status" value="1"/>
</dbReference>
<dbReference type="InterPro" id="IPR003595">
    <property type="entry name" value="Tyr_Pase_cat"/>
</dbReference>
<evidence type="ECO:0000259" key="10">
    <source>
        <dbReference type="PROSITE" id="PS50056"/>
    </source>
</evidence>
<dbReference type="InterPro" id="IPR047170">
    <property type="entry name" value="PTN12/18/22"/>
</dbReference>
<feature type="domain" description="Tyrosine-protein phosphatase" evidence="9">
    <location>
        <begin position="21"/>
        <end position="286"/>
    </location>
</feature>